<name>A0ABU7RZ34_9ACTN</name>
<keyword evidence="1" id="KW-0812">Transmembrane</keyword>
<evidence type="ECO:0008006" key="4">
    <source>
        <dbReference type="Google" id="ProtNLM"/>
    </source>
</evidence>
<evidence type="ECO:0000256" key="1">
    <source>
        <dbReference type="SAM" id="Phobius"/>
    </source>
</evidence>
<evidence type="ECO:0000313" key="3">
    <source>
        <dbReference type="Proteomes" id="UP001332243"/>
    </source>
</evidence>
<dbReference type="RefSeq" id="WP_331216880.1">
    <property type="nucleotide sequence ID" value="NZ_JAZGQK010000023.1"/>
</dbReference>
<protein>
    <recommendedName>
        <fullName evidence="4">DUF2975 domain-containing protein</fullName>
    </recommendedName>
</protein>
<keyword evidence="3" id="KW-1185">Reference proteome</keyword>
<comment type="caution">
    <text evidence="2">The sequence shown here is derived from an EMBL/GenBank/DDBJ whole genome shotgun (WGS) entry which is preliminary data.</text>
</comment>
<feature type="transmembrane region" description="Helical" evidence="1">
    <location>
        <begin position="138"/>
        <end position="155"/>
    </location>
</feature>
<feature type="transmembrane region" description="Helical" evidence="1">
    <location>
        <begin position="21"/>
        <end position="45"/>
    </location>
</feature>
<keyword evidence="1" id="KW-1133">Transmembrane helix</keyword>
<feature type="transmembrane region" description="Helical" evidence="1">
    <location>
        <begin position="104"/>
        <end position="126"/>
    </location>
</feature>
<keyword evidence="1" id="KW-0472">Membrane</keyword>
<feature type="transmembrane region" description="Helical" evidence="1">
    <location>
        <begin position="57"/>
        <end position="83"/>
    </location>
</feature>
<dbReference type="EMBL" id="JAZGQK010000023">
    <property type="protein sequence ID" value="MEE6261792.1"/>
    <property type="molecule type" value="Genomic_DNA"/>
</dbReference>
<sequence length="168" mass="16867">MTPYPIQPRPDRDGDRRRAALGRAWMAAVLILMDLALLGLAGVVWPAVERGSVSGMSVWPILLVAGNALAGVLLLVVVGAANISAVRAGRAGTAPTTARGLGSLGQWLAVLRLVALLGTGILLAAATGLDNTGLSGGFLLGVGVFDAVLAMLLALRTGGAIRAGGARA</sequence>
<evidence type="ECO:0000313" key="2">
    <source>
        <dbReference type="EMBL" id="MEE6261792.1"/>
    </source>
</evidence>
<reference evidence="2 3" key="1">
    <citation type="submission" date="2024-01" db="EMBL/GenBank/DDBJ databases">
        <title>Genome insights into Plantactinospora sonchi sp. nov.</title>
        <authorList>
            <person name="Wang L."/>
        </authorList>
    </citation>
    <scope>NUCLEOTIDE SEQUENCE [LARGE SCALE GENOMIC DNA]</scope>
    <source>
        <strain evidence="2 3">NEAU-QY2</strain>
    </source>
</reference>
<proteinExistence type="predicted"/>
<accession>A0ABU7RZ34</accession>
<gene>
    <name evidence="2" type="ORF">V1633_25220</name>
</gene>
<organism evidence="2 3">
    <name type="scientific">Plantactinospora sonchi</name>
    <dbReference type="NCBI Taxonomy" id="1544735"/>
    <lineage>
        <taxon>Bacteria</taxon>
        <taxon>Bacillati</taxon>
        <taxon>Actinomycetota</taxon>
        <taxon>Actinomycetes</taxon>
        <taxon>Micromonosporales</taxon>
        <taxon>Micromonosporaceae</taxon>
        <taxon>Plantactinospora</taxon>
    </lineage>
</organism>
<dbReference type="Proteomes" id="UP001332243">
    <property type="component" value="Unassembled WGS sequence"/>
</dbReference>